<dbReference type="SUPFAM" id="SSF49464">
    <property type="entry name" value="Carboxypeptidase regulatory domain-like"/>
    <property type="match status" value="1"/>
</dbReference>
<dbReference type="RefSeq" id="WP_128536127.1">
    <property type="nucleotide sequence ID" value="NZ_SBIW01000025.1"/>
</dbReference>
<accession>A0A444MI50</accession>
<sequence length="801" mass="89579">MMRITPCFLLALLLLTYCKGYGQQQLKIEGLVTDQRHKPLPGVTITLKYLPDSSTIASLATDTKGLYIFQLLKPGKYFAQARFLGFKNKLSSIIIIPGKQPETIIMEETSKNLKEIIVTAKQQAVEMQAGKLIYNIDKSITATGSSAFELLQRTPGISTDQDENLVLKGSPNVNVMIDGKMTYLSARQLSSLLKSTPAINIMNIEVITTPSAKYDAAGNNGIINIVTKKNNKKGYAAELSTGITGGQYLSNMQSMAGNIKTSRLNFFGTYSYSYDHSTFHRSSLRLADNNGAVTIYDRRSEDPSIGKYNSYKAGVDIDLSKNQQIGIIYNGNTDTWSRDGSGPTFLRNADNAATAVVQNHNITREPNSNNAYQLNYKATLDTLGGKITADADYAIYHNNSKGTQDNQLFDLDGNQLQAFQSLRISQPSNISIHSVKSDLVLPLGKIKLQTGVKYASIKTDNNFVYDSLINNNYVIAPYLSNHFIYTENVAAAYLSATRKWNNISIDAGLRAEHTQSNGELLSVSGNTDYKRSYTNLFLSLALDYRVNTTHKIGLSLSRRINRPAYSELNPSRYYFDKFSYYQGNPNLQPELSWVASVNYSLFDKYIATLSYTRTTGLIAEQSIQDVTTGIMVLTNKNFAHSNLFDLMFSVPITVSDNWEMNNTADFYYQAYANQIGAVEYNLHRYTADLSTIQTYKLRDGFAVEARAKYTSPALSGTYLLRYYFSADAGAKKSLFNNKLEAKLSVTDIFKTIHFWADNVANLQASYNHTRDSRRVSLSLVYHFGGKFTNREVNKLEEQDRL</sequence>
<keyword evidence="5" id="KW-0675">Receptor</keyword>
<dbReference type="SUPFAM" id="SSF56935">
    <property type="entry name" value="Porins"/>
    <property type="match status" value="1"/>
</dbReference>
<dbReference type="Gene3D" id="2.60.40.1120">
    <property type="entry name" value="Carboxypeptidase-like, regulatory domain"/>
    <property type="match status" value="1"/>
</dbReference>
<dbReference type="PANTHER" id="PTHR40980">
    <property type="entry name" value="PLUG DOMAIN-CONTAINING PROTEIN"/>
    <property type="match status" value="1"/>
</dbReference>
<dbReference type="EMBL" id="SBIW01000025">
    <property type="protein sequence ID" value="RWY47462.1"/>
    <property type="molecule type" value="Genomic_DNA"/>
</dbReference>
<evidence type="ECO:0000313" key="5">
    <source>
        <dbReference type="EMBL" id="RWY47462.1"/>
    </source>
</evidence>
<organism evidence="5 6">
    <name type="scientific">Mucilaginibacter gilvus</name>
    <dbReference type="NCBI Taxonomy" id="2305909"/>
    <lineage>
        <taxon>Bacteria</taxon>
        <taxon>Pseudomonadati</taxon>
        <taxon>Bacteroidota</taxon>
        <taxon>Sphingobacteriia</taxon>
        <taxon>Sphingobacteriales</taxon>
        <taxon>Sphingobacteriaceae</taxon>
        <taxon>Mucilaginibacter</taxon>
    </lineage>
</organism>
<dbReference type="Gene3D" id="2.170.130.10">
    <property type="entry name" value="TonB-dependent receptor, plug domain"/>
    <property type="match status" value="1"/>
</dbReference>
<evidence type="ECO:0000256" key="3">
    <source>
        <dbReference type="ARBA" id="ARBA00023237"/>
    </source>
</evidence>
<dbReference type="AlphaFoldDB" id="A0A444MI50"/>
<comment type="subcellular location">
    <subcellularLocation>
        <location evidence="1">Cell outer membrane</location>
    </subcellularLocation>
</comment>
<name>A0A444MI50_9SPHI</name>
<dbReference type="Proteomes" id="UP000286701">
    <property type="component" value="Unassembled WGS sequence"/>
</dbReference>
<dbReference type="InterPro" id="IPR041700">
    <property type="entry name" value="OMP_b-brl_3"/>
</dbReference>
<keyword evidence="3" id="KW-0998">Cell outer membrane</keyword>
<reference evidence="5 6" key="1">
    <citation type="submission" date="2019-01" db="EMBL/GenBank/DDBJ databases">
        <title>Mucilaginibacter antarcticum sp. nov., isolated from antarctic soil.</title>
        <authorList>
            <person name="Yan Y.-Q."/>
            <person name="Du Z.-J."/>
        </authorList>
    </citation>
    <scope>NUCLEOTIDE SEQUENCE [LARGE SCALE GENOMIC DNA]</scope>
    <source>
        <strain evidence="5 6">F01003</strain>
    </source>
</reference>
<dbReference type="Pfam" id="PF13620">
    <property type="entry name" value="CarboxypepD_reg"/>
    <property type="match status" value="1"/>
</dbReference>
<dbReference type="OrthoDB" id="606851at2"/>
<dbReference type="InterPro" id="IPR037066">
    <property type="entry name" value="Plug_dom_sf"/>
</dbReference>
<proteinExistence type="predicted"/>
<dbReference type="InterPro" id="IPR036942">
    <property type="entry name" value="Beta-barrel_TonB_sf"/>
</dbReference>
<dbReference type="InterPro" id="IPR008969">
    <property type="entry name" value="CarboxyPept-like_regulatory"/>
</dbReference>
<dbReference type="Pfam" id="PF14905">
    <property type="entry name" value="OMP_b-brl_3"/>
    <property type="match status" value="1"/>
</dbReference>
<feature type="domain" description="Outer membrane protein beta-barrel" evidence="4">
    <location>
        <begin position="379"/>
        <end position="781"/>
    </location>
</feature>
<dbReference type="GO" id="GO:0009279">
    <property type="term" value="C:cell outer membrane"/>
    <property type="evidence" value="ECO:0007669"/>
    <property type="project" value="UniProtKB-SubCell"/>
</dbReference>
<evidence type="ECO:0000256" key="2">
    <source>
        <dbReference type="ARBA" id="ARBA00023136"/>
    </source>
</evidence>
<gene>
    <name evidence="5" type="ORF">EPL05_21895</name>
</gene>
<evidence type="ECO:0000313" key="6">
    <source>
        <dbReference type="Proteomes" id="UP000286701"/>
    </source>
</evidence>
<keyword evidence="6" id="KW-1185">Reference proteome</keyword>
<dbReference type="Gene3D" id="2.40.170.20">
    <property type="entry name" value="TonB-dependent receptor, beta-barrel domain"/>
    <property type="match status" value="1"/>
</dbReference>
<dbReference type="PANTHER" id="PTHR40980:SF4">
    <property type="entry name" value="TONB-DEPENDENT RECEPTOR-LIKE BETA-BARREL DOMAIN-CONTAINING PROTEIN"/>
    <property type="match status" value="1"/>
</dbReference>
<keyword evidence="2" id="KW-0472">Membrane</keyword>
<comment type="caution">
    <text evidence="5">The sequence shown here is derived from an EMBL/GenBank/DDBJ whole genome shotgun (WGS) entry which is preliminary data.</text>
</comment>
<evidence type="ECO:0000259" key="4">
    <source>
        <dbReference type="Pfam" id="PF14905"/>
    </source>
</evidence>
<evidence type="ECO:0000256" key="1">
    <source>
        <dbReference type="ARBA" id="ARBA00004442"/>
    </source>
</evidence>
<protein>
    <submittedName>
        <fullName evidence="5">TonB-dependent receptor</fullName>
    </submittedName>
</protein>